<reference evidence="13 14" key="1">
    <citation type="journal article" date="2019" name="ISME J.">
        <title>Isolation and characterization of a thermophilic sulfur- and iron-reducing thaumarchaeote from a terrestrial acidic hot spring.</title>
        <authorList>
            <person name="Kato S."/>
            <person name="Itoh T."/>
            <person name="Yuki M."/>
            <person name="Nagamori M."/>
            <person name="Ohnishi M."/>
            <person name="Uematsu K."/>
            <person name="Suzuki K."/>
            <person name="Takashina T."/>
            <person name="Ohkuma M."/>
        </authorList>
    </citation>
    <scope>NUCLEOTIDE SEQUENCE [LARGE SCALE GENOMIC DNA]</scope>
    <source>
        <strain evidence="13 14">NAS-02</strain>
    </source>
</reference>
<feature type="binding site" evidence="10">
    <location>
        <position position="166"/>
    </location>
    <ligand>
        <name>(2R)-3-phosphoglycerate</name>
        <dbReference type="ChEBI" id="CHEBI:58272"/>
    </ligand>
</feature>
<dbReference type="FunFam" id="3.40.50.1260:FF:000006">
    <property type="entry name" value="Phosphoglycerate kinase"/>
    <property type="match status" value="1"/>
</dbReference>
<evidence type="ECO:0000313" key="14">
    <source>
        <dbReference type="Proteomes" id="UP000509448"/>
    </source>
</evidence>
<gene>
    <name evidence="9" type="primary">pgk</name>
    <name evidence="13" type="ORF">NAS2_1268</name>
</gene>
<organism evidence="13 14">
    <name type="scientific">Conexivisphaera calida</name>
    <dbReference type="NCBI Taxonomy" id="1874277"/>
    <lineage>
        <taxon>Archaea</taxon>
        <taxon>Nitrososphaerota</taxon>
        <taxon>Conexivisphaeria</taxon>
        <taxon>Conexivisphaerales</taxon>
        <taxon>Conexivisphaeraceae</taxon>
        <taxon>Conexivisphaera</taxon>
    </lineage>
</organism>
<accession>A0A4P2VF97</accession>
<comment type="subcellular location">
    <subcellularLocation>
        <location evidence="9">Cytoplasm</location>
    </subcellularLocation>
</comment>
<evidence type="ECO:0000256" key="8">
    <source>
        <dbReference type="ARBA" id="ARBA00022840"/>
    </source>
</evidence>
<keyword evidence="9" id="KW-0963">Cytoplasm</keyword>
<dbReference type="InterPro" id="IPR036043">
    <property type="entry name" value="Phosphoglycerate_kinase_sf"/>
</dbReference>
<protein>
    <recommendedName>
        <fullName evidence="4 9">Phosphoglycerate kinase</fullName>
        <ecNumber evidence="3 9">2.7.2.3</ecNumber>
    </recommendedName>
</protein>
<feature type="binding site" evidence="9">
    <location>
        <position position="47"/>
    </location>
    <ligand>
        <name>substrate</name>
    </ligand>
</feature>
<feature type="binding site" evidence="9 10">
    <location>
        <begin position="30"/>
        <end position="32"/>
    </location>
    <ligand>
        <name>substrate</name>
    </ligand>
</feature>
<dbReference type="PRINTS" id="PR00477">
    <property type="entry name" value="PHGLYCKINASE"/>
</dbReference>
<comment type="similarity">
    <text evidence="2 9 12">Belongs to the phosphoglycerate kinase family.</text>
</comment>
<feature type="binding site" evidence="10">
    <location>
        <position position="125"/>
    </location>
    <ligand>
        <name>(2R)-3-phosphoglycerate</name>
        <dbReference type="ChEBI" id="CHEBI:58272"/>
    </ligand>
</feature>
<dbReference type="AlphaFoldDB" id="A0A4P2VF97"/>
<feature type="binding site" evidence="9">
    <location>
        <position position="166"/>
    </location>
    <ligand>
        <name>substrate</name>
    </ligand>
</feature>
<dbReference type="SUPFAM" id="SSF53748">
    <property type="entry name" value="Phosphoglycerate kinase"/>
    <property type="match status" value="1"/>
</dbReference>
<feature type="binding site" evidence="9 10">
    <location>
        <begin position="68"/>
        <end position="71"/>
    </location>
    <ligand>
        <name>substrate</name>
    </ligand>
</feature>
<keyword evidence="5 9" id="KW-0808">Transferase</keyword>
<comment type="catalytic activity">
    <reaction evidence="1 9 12">
        <text>(2R)-3-phosphoglycerate + ATP = (2R)-3-phospho-glyceroyl phosphate + ADP</text>
        <dbReference type="Rhea" id="RHEA:14801"/>
        <dbReference type="ChEBI" id="CHEBI:30616"/>
        <dbReference type="ChEBI" id="CHEBI:57604"/>
        <dbReference type="ChEBI" id="CHEBI:58272"/>
        <dbReference type="ChEBI" id="CHEBI:456216"/>
        <dbReference type="EC" id="2.7.2.3"/>
    </reaction>
</comment>
<dbReference type="GO" id="GO:0006096">
    <property type="term" value="P:glycolytic process"/>
    <property type="evidence" value="ECO:0007669"/>
    <property type="project" value="UniProtKB-UniRule"/>
</dbReference>
<comment type="pathway">
    <text evidence="9">Carbohydrate degradation; glycolysis; pyruvate from D-glyceraldehyde 3-phosphate: step 2/5.</text>
</comment>
<dbReference type="PANTHER" id="PTHR11406">
    <property type="entry name" value="PHOSPHOGLYCERATE KINASE"/>
    <property type="match status" value="1"/>
</dbReference>
<dbReference type="EMBL" id="AP018732">
    <property type="protein sequence ID" value="BBE42657.1"/>
    <property type="molecule type" value="Genomic_DNA"/>
</dbReference>
<feature type="binding site" evidence="9">
    <location>
        <begin position="360"/>
        <end position="363"/>
    </location>
    <ligand>
        <name>ATP</name>
        <dbReference type="ChEBI" id="CHEBI:30616"/>
    </ligand>
</feature>
<evidence type="ECO:0000256" key="7">
    <source>
        <dbReference type="ARBA" id="ARBA00022777"/>
    </source>
</evidence>
<keyword evidence="6 9" id="KW-0547">Nucleotide-binding</keyword>
<dbReference type="GO" id="GO:0005829">
    <property type="term" value="C:cytosol"/>
    <property type="evidence" value="ECO:0007669"/>
    <property type="project" value="TreeGrafter"/>
</dbReference>
<dbReference type="GeneID" id="55585081"/>
<dbReference type="OrthoDB" id="6575at2157"/>
<proteinExistence type="inferred from homology"/>
<evidence type="ECO:0000256" key="3">
    <source>
        <dbReference type="ARBA" id="ARBA00013061"/>
    </source>
</evidence>
<dbReference type="GO" id="GO:0006094">
    <property type="term" value="P:gluconeogenesis"/>
    <property type="evidence" value="ECO:0007669"/>
    <property type="project" value="TreeGrafter"/>
</dbReference>
<dbReference type="PANTHER" id="PTHR11406:SF23">
    <property type="entry name" value="PHOSPHOGLYCERATE KINASE 1, CHLOROPLASTIC-RELATED"/>
    <property type="match status" value="1"/>
</dbReference>
<keyword evidence="8 9" id="KW-0067">ATP-binding</keyword>
<evidence type="ECO:0000256" key="5">
    <source>
        <dbReference type="ARBA" id="ARBA00022679"/>
    </source>
</evidence>
<feature type="binding site" evidence="10">
    <location>
        <position position="47"/>
    </location>
    <ligand>
        <name>(2R)-3-phosphoglycerate</name>
        <dbReference type="ChEBI" id="CHEBI:58272"/>
    </ligand>
</feature>
<evidence type="ECO:0000256" key="11">
    <source>
        <dbReference type="PIRSR" id="PIRSR000724-2"/>
    </source>
</evidence>
<dbReference type="EC" id="2.7.2.3" evidence="3 9"/>
<dbReference type="Pfam" id="PF00162">
    <property type="entry name" value="PGK"/>
    <property type="match status" value="1"/>
</dbReference>
<dbReference type="GO" id="GO:0004618">
    <property type="term" value="F:phosphoglycerate kinase activity"/>
    <property type="evidence" value="ECO:0007669"/>
    <property type="project" value="UniProtKB-UniRule"/>
</dbReference>
<sequence length="426" mass="47235">MKSSFRLSELEFLTLDDLEPEGKRILVRVDINTPVDPKTGKLIERTRMEEAAVTLRALSRSKVVVCSHQGRVGERDFVPLEEHAEILSSVMGKKVMFIDDVMGPAARREAEGLNDGDVLLLDNLRLMSEETQQYPTVEEAARTYIVQRLWRLFDGFVLDAFPTAHRAHPSIMGFPYYLPTAAGVLVMKELKQLQQLEIVQKGPFTAVLGGSKVRDRLEALEALLENRRADKVLVTGVLALVFLKAADKYRGKLEKVDEWAVSKARELLQRYPPIIEMPKDMAIQRDGERVELPISELPPDVQPLDIGSKTIKEYSKIIRSSGTVFMSGPPGAFELDGFDVGTRELLHALAASFGTTIVSGGHLATALDRMGLSKWIDHVSSAGGALIQALAGKELPLLRALEYSARKMREGGYREFLEGRAVSPAT</sequence>
<dbReference type="PIRSF" id="PIRSF000724">
    <property type="entry name" value="Pgk"/>
    <property type="match status" value="1"/>
</dbReference>
<comment type="caution">
    <text evidence="9">Lacks conserved residue(s) required for the propagation of feature annotation.</text>
</comment>
<keyword evidence="9" id="KW-0324">Glycolysis</keyword>
<evidence type="ECO:0000256" key="9">
    <source>
        <dbReference type="HAMAP-Rule" id="MF_00145"/>
    </source>
</evidence>
<dbReference type="Proteomes" id="UP000509448">
    <property type="component" value="Chromosome"/>
</dbReference>
<evidence type="ECO:0000313" key="13">
    <source>
        <dbReference type="EMBL" id="BBE42657.1"/>
    </source>
</evidence>
<comment type="subunit">
    <text evidence="9">Monomer.</text>
</comment>
<feature type="binding site" evidence="9 11">
    <location>
        <position position="334"/>
    </location>
    <ligand>
        <name>ATP</name>
        <dbReference type="ChEBI" id="CHEBI:30616"/>
    </ligand>
</feature>
<keyword evidence="7 9" id="KW-0418">Kinase</keyword>
<dbReference type="Gene3D" id="3.40.50.1260">
    <property type="entry name" value="Phosphoglycerate kinase, N-terminal domain"/>
    <property type="match status" value="2"/>
</dbReference>
<evidence type="ECO:0000256" key="12">
    <source>
        <dbReference type="RuleBase" id="RU000532"/>
    </source>
</evidence>
<dbReference type="GO" id="GO:0043531">
    <property type="term" value="F:ADP binding"/>
    <property type="evidence" value="ECO:0007669"/>
    <property type="project" value="TreeGrafter"/>
</dbReference>
<dbReference type="HAMAP" id="MF_00145">
    <property type="entry name" value="Phosphoglyc_kinase"/>
    <property type="match status" value="1"/>
</dbReference>
<feature type="binding site" evidence="9">
    <location>
        <position position="125"/>
    </location>
    <ligand>
        <name>substrate</name>
    </ligand>
</feature>
<evidence type="ECO:0000256" key="1">
    <source>
        <dbReference type="ARBA" id="ARBA00000642"/>
    </source>
</evidence>
<evidence type="ECO:0000256" key="10">
    <source>
        <dbReference type="PIRSR" id="PIRSR000724-1"/>
    </source>
</evidence>
<name>A0A4P2VF97_9ARCH</name>
<evidence type="ECO:0000256" key="2">
    <source>
        <dbReference type="ARBA" id="ARBA00008982"/>
    </source>
</evidence>
<evidence type="ECO:0000256" key="4">
    <source>
        <dbReference type="ARBA" id="ARBA00016471"/>
    </source>
</evidence>
<dbReference type="KEGG" id="ccai:NAS2_1268"/>
<dbReference type="UniPathway" id="UPA00109">
    <property type="reaction ID" value="UER00185"/>
</dbReference>
<dbReference type="InterPro" id="IPR015824">
    <property type="entry name" value="Phosphoglycerate_kinase_N"/>
</dbReference>
<dbReference type="InterPro" id="IPR001576">
    <property type="entry name" value="Phosphoglycerate_kinase"/>
</dbReference>
<dbReference type="GO" id="GO:0005524">
    <property type="term" value="F:ATP binding"/>
    <property type="evidence" value="ECO:0007669"/>
    <property type="project" value="UniProtKB-KW"/>
</dbReference>
<evidence type="ECO:0000256" key="6">
    <source>
        <dbReference type="ARBA" id="ARBA00022741"/>
    </source>
</evidence>
<keyword evidence="14" id="KW-1185">Reference proteome</keyword>
<dbReference type="RefSeq" id="WP_174448869.1">
    <property type="nucleotide sequence ID" value="NZ_AP018732.1"/>
</dbReference>